<keyword evidence="2" id="KW-1185">Reference proteome</keyword>
<evidence type="ECO:0000313" key="2">
    <source>
        <dbReference type="Proteomes" id="UP001473302"/>
    </source>
</evidence>
<organism evidence="1 2">
    <name type="scientific">Mucor flavus</name>
    <dbReference type="NCBI Taxonomy" id="439312"/>
    <lineage>
        <taxon>Eukaryota</taxon>
        <taxon>Fungi</taxon>
        <taxon>Fungi incertae sedis</taxon>
        <taxon>Mucoromycota</taxon>
        <taxon>Mucoromycotina</taxon>
        <taxon>Mucoromycetes</taxon>
        <taxon>Mucorales</taxon>
        <taxon>Mucorineae</taxon>
        <taxon>Mucoraceae</taxon>
        <taxon>Mucor</taxon>
    </lineage>
</organism>
<proteinExistence type="predicted"/>
<evidence type="ECO:0000313" key="1">
    <source>
        <dbReference type="EMBL" id="GAA5808421.1"/>
    </source>
</evidence>
<reference evidence="1 2" key="1">
    <citation type="submission" date="2024-04" db="EMBL/GenBank/DDBJ databases">
        <title>genome sequences of Mucor flavus KT1a and Helicostylum pulchrum KT1b strains isolated from the surface of a dry-aged beef.</title>
        <authorList>
            <person name="Toyotome T."/>
            <person name="Hosono M."/>
            <person name="Torimaru M."/>
            <person name="Fukuda K."/>
            <person name="Mikami N."/>
        </authorList>
    </citation>
    <scope>NUCLEOTIDE SEQUENCE [LARGE SCALE GENOMIC DNA]</scope>
    <source>
        <strain evidence="1 2">KT1a</strain>
    </source>
</reference>
<name>A0ABP9YNJ2_9FUNG</name>
<protein>
    <submittedName>
        <fullName evidence="1">Uncharacterized protein</fullName>
    </submittedName>
</protein>
<comment type="caution">
    <text evidence="1">The sequence shown here is derived from an EMBL/GenBank/DDBJ whole genome shotgun (WGS) entry which is preliminary data.</text>
</comment>
<sequence>MDEVYDLHQHTHYVAFRIRESKIDRQIYCSVPREDVGTIFPTKRNDSYITYDKQKLNVLSWGRKCDNKDKDTVQIDISEKRLHRLFKKGKDSWSEDDLFLFKAVSDYIGLSVKESMEEQNEDINELKIPTHFTMANLISEDDHKDRLLFCTDVECTYYYMIQYKRDAFKLSLVIDAVEESKVSIKLDLILIGNPIFDLSYPLLFPKLLSSKLSFLTANDVKNGIREFIKTKFSFDAQEETIKNVMEEISYCASYEINENLKKPFITDKSVSELDKKHETLIKSIRPIDICAEISKNLPNNLKLLLPNDLGKKYSIFSLTAVDWDRKVDNNLFDWSKCMLDYNRIVLRSNYIIPMCSLDNFDYRDILAGAVRYMFDVLQNSDVYSKPRILPTEHLATSSSIFLKSKPDAILNIDISLESTMLSFSLLDENGLVKKIWDHDYYVHDIPLRSLGSFFSISEETTLNVKNLFIVFFVNEYFTNDPTLFFNGEYDAFDKSVVAEIKCLLNVERQEKDLLVSTQQQLSTITANNANIKIGYAITIESMLLKRLFGTEDDLRDIIYTSNLVRKNDSYKKLRIATHGEVLFPVIQRSFKLQFPVKSFFVVAQLYENYVQLTLNQVVTKSGLDNKYQEAIIVQEEMVPIPNIYKSLCFNMWNSMTENSSLIQLCDTYTGYNDHELLEIFTLKNQAEFTNNLKEFISKNLPKQKTETFTISLNFFSTSFTRNNFLSIQYVFNLIRFNYNPKFQHILMKILQDETDHFLYEERIDIDHYTLPKLSNQLLQPVLQQEPFSYKAFKVGVLYHVYSENYGFGIDIKRGETHFKLKNKMSDSKFTSINDEPVFPLFKKGNRINMTQIKRAQKGGYFKL</sequence>
<accession>A0ABP9YNJ2</accession>
<dbReference type="EMBL" id="BAABUK010000003">
    <property type="protein sequence ID" value="GAA5808421.1"/>
    <property type="molecule type" value="Genomic_DNA"/>
</dbReference>
<gene>
    <name evidence="1" type="ORF">MFLAVUS_001812</name>
</gene>
<dbReference type="Proteomes" id="UP001473302">
    <property type="component" value="Unassembled WGS sequence"/>
</dbReference>